<accession>A0A5A7RD98</accession>
<reference evidence="7" key="1">
    <citation type="journal article" date="2019" name="Curr. Biol.">
        <title>Genome Sequence of Striga asiatica Provides Insight into the Evolution of Plant Parasitism.</title>
        <authorList>
            <person name="Yoshida S."/>
            <person name="Kim S."/>
            <person name="Wafula E.K."/>
            <person name="Tanskanen J."/>
            <person name="Kim Y.M."/>
            <person name="Honaas L."/>
            <person name="Yang Z."/>
            <person name="Spallek T."/>
            <person name="Conn C.E."/>
            <person name="Ichihashi Y."/>
            <person name="Cheong K."/>
            <person name="Cui S."/>
            <person name="Der J.P."/>
            <person name="Gundlach H."/>
            <person name="Jiao Y."/>
            <person name="Hori C."/>
            <person name="Ishida J.K."/>
            <person name="Kasahara H."/>
            <person name="Kiba T."/>
            <person name="Kim M.S."/>
            <person name="Koo N."/>
            <person name="Laohavisit A."/>
            <person name="Lee Y.H."/>
            <person name="Lumba S."/>
            <person name="McCourt P."/>
            <person name="Mortimer J.C."/>
            <person name="Mutuku J.M."/>
            <person name="Nomura T."/>
            <person name="Sasaki-Sekimoto Y."/>
            <person name="Seto Y."/>
            <person name="Wang Y."/>
            <person name="Wakatake T."/>
            <person name="Sakakibara H."/>
            <person name="Demura T."/>
            <person name="Yamaguchi S."/>
            <person name="Yoneyama K."/>
            <person name="Manabe R.I."/>
            <person name="Nelson D.C."/>
            <person name="Schulman A.H."/>
            <person name="Timko M.P."/>
            <person name="dePamphilis C.W."/>
            <person name="Choi D."/>
            <person name="Shirasu K."/>
        </authorList>
    </citation>
    <scope>NUCLEOTIDE SEQUENCE [LARGE SCALE GENOMIC DNA]</scope>
    <source>
        <strain evidence="7">cv. UVA1</strain>
    </source>
</reference>
<evidence type="ECO:0000313" key="7">
    <source>
        <dbReference type="Proteomes" id="UP000325081"/>
    </source>
</evidence>
<dbReference type="InterPro" id="IPR005496">
    <property type="entry name" value="Integral_membrane_TerC"/>
</dbReference>
<dbReference type="EMBL" id="BKCP01011070">
    <property type="protein sequence ID" value="GER54331.1"/>
    <property type="molecule type" value="Genomic_DNA"/>
</dbReference>
<organism evidence="6 7">
    <name type="scientific">Striga asiatica</name>
    <name type="common">Asiatic witchweed</name>
    <name type="synonym">Buchnera asiatica</name>
    <dbReference type="NCBI Taxonomy" id="4170"/>
    <lineage>
        <taxon>Eukaryota</taxon>
        <taxon>Viridiplantae</taxon>
        <taxon>Streptophyta</taxon>
        <taxon>Embryophyta</taxon>
        <taxon>Tracheophyta</taxon>
        <taxon>Spermatophyta</taxon>
        <taxon>Magnoliopsida</taxon>
        <taxon>eudicotyledons</taxon>
        <taxon>Gunneridae</taxon>
        <taxon>Pentapetalae</taxon>
        <taxon>asterids</taxon>
        <taxon>lamiids</taxon>
        <taxon>Lamiales</taxon>
        <taxon>Orobanchaceae</taxon>
        <taxon>Buchnereae</taxon>
        <taxon>Striga</taxon>
    </lineage>
</organism>
<evidence type="ECO:0000256" key="1">
    <source>
        <dbReference type="ARBA" id="ARBA00004141"/>
    </source>
</evidence>
<feature type="transmembrane region" description="Helical" evidence="5">
    <location>
        <begin position="370"/>
        <end position="388"/>
    </location>
</feature>
<evidence type="ECO:0000256" key="2">
    <source>
        <dbReference type="ARBA" id="ARBA00022692"/>
    </source>
</evidence>
<comment type="caution">
    <text evidence="6">The sequence shown here is derived from an EMBL/GenBank/DDBJ whole genome shotgun (WGS) entry which is preliminary data.</text>
</comment>
<dbReference type="OrthoDB" id="417520at2759"/>
<sequence>MKLASSIHTNSIQIHCSFHLNLLKPSSIASLKNVPARFNLRNSLRRTPNAHTFPTITCARRAERGAWEASTSQNDDKGEFIFTGKSNEASRFQSPEGTDGDLRSCDDTSDEVLGEIASTSADYANCLRTVGLCVFSAVAFGVGLGLKDGIGKASEFFAGYLLEQSLSVDNLFVFVLIFKYFKVPLSYQNRVLSYGIAGAVVFRLSIILLGTATLQRFEAVNLLLATVLLYSSFKLFSADDEDNDLSNNFIVKTCQKFIPVTSNYDGDRFITIQDGVWKATPLLLTVAVIELSDIAFAVDSIPAVFGVTRDPFIVFSSNLFAILGLRSYYTLISESMADLEYLQPAIGIVLGFIGCKMIFDFFGFHVSTEVSLGLVATSLISGVLLSLVKKTD</sequence>
<dbReference type="GO" id="GO:0016020">
    <property type="term" value="C:membrane"/>
    <property type="evidence" value="ECO:0007669"/>
    <property type="project" value="UniProtKB-SubCell"/>
</dbReference>
<dbReference type="NCBIfam" id="TIGR03718">
    <property type="entry name" value="R_switched_Alx"/>
    <property type="match status" value="1"/>
</dbReference>
<dbReference type="InterPro" id="IPR022369">
    <property type="entry name" value="Integral_membrane_TerC_rswitch"/>
</dbReference>
<proteinExistence type="predicted"/>
<dbReference type="Proteomes" id="UP000325081">
    <property type="component" value="Unassembled WGS sequence"/>
</dbReference>
<comment type="subcellular location">
    <subcellularLocation>
        <location evidence="1">Membrane</location>
        <topology evidence="1">Multi-pass membrane protein</topology>
    </subcellularLocation>
</comment>
<name>A0A5A7RD98_STRAF</name>
<dbReference type="PANTHER" id="PTHR30238">
    <property type="entry name" value="MEMBRANE BOUND PREDICTED REDOX MODULATOR"/>
    <property type="match status" value="1"/>
</dbReference>
<evidence type="ECO:0000313" key="6">
    <source>
        <dbReference type="EMBL" id="GER54331.1"/>
    </source>
</evidence>
<keyword evidence="3 5" id="KW-1133">Transmembrane helix</keyword>
<dbReference type="AlphaFoldDB" id="A0A5A7RD98"/>
<evidence type="ECO:0000256" key="3">
    <source>
        <dbReference type="ARBA" id="ARBA00022989"/>
    </source>
</evidence>
<keyword evidence="7" id="KW-1185">Reference proteome</keyword>
<evidence type="ECO:0000256" key="5">
    <source>
        <dbReference type="SAM" id="Phobius"/>
    </source>
</evidence>
<feature type="transmembrane region" description="Helical" evidence="5">
    <location>
        <begin position="127"/>
        <end position="146"/>
    </location>
</feature>
<gene>
    <name evidence="6" type="ORF">STAS_31913</name>
</gene>
<keyword evidence="4 5" id="KW-0472">Membrane</keyword>
<feature type="transmembrane region" description="Helical" evidence="5">
    <location>
        <begin position="192"/>
        <end position="212"/>
    </location>
</feature>
<evidence type="ECO:0000256" key="4">
    <source>
        <dbReference type="ARBA" id="ARBA00023136"/>
    </source>
</evidence>
<feature type="transmembrane region" description="Helical" evidence="5">
    <location>
        <begin position="158"/>
        <end position="180"/>
    </location>
</feature>
<dbReference type="Pfam" id="PF03741">
    <property type="entry name" value="TerC"/>
    <property type="match status" value="1"/>
</dbReference>
<dbReference type="PANTHER" id="PTHR30238:SF0">
    <property type="entry name" value="THYLAKOID MEMBRANE PROTEIN TERC, CHLOROPLASTIC"/>
    <property type="match status" value="1"/>
</dbReference>
<protein>
    <submittedName>
        <fullName evidence="6">Inner membrane protein alx</fullName>
    </submittedName>
</protein>
<keyword evidence="2 5" id="KW-0812">Transmembrane</keyword>